<dbReference type="SMART" id="SM00530">
    <property type="entry name" value="HTH_XRE"/>
    <property type="match status" value="1"/>
</dbReference>
<reference evidence="3 4" key="1">
    <citation type="submission" date="2023-07" db="EMBL/GenBank/DDBJ databases">
        <authorList>
            <person name="Girao M."/>
            <person name="Carvalho M.F."/>
        </authorList>
    </citation>
    <scope>NUCLEOTIDE SEQUENCE [LARGE SCALE GENOMIC DNA]</scope>
    <source>
        <strain evidence="3 4">66/93</strain>
    </source>
</reference>
<evidence type="ECO:0000259" key="2">
    <source>
        <dbReference type="PROSITE" id="PS50943"/>
    </source>
</evidence>
<feature type="compositionally biased region" description="Polar residues" evidence="1">
    <location>
        <begin position="24"/>
        <end position="36"/>
    </location>
</feature>
<evidence type="ECO:0000313" key="3">
    <source>
        <dbReference type="EMBL" id="MEE2053902.1"/>
    </source>
</evidence>
<gene>
    <name evidence="3" type="ORF">Q8A49_25710</name>
</gene>
<dbReference type="Proteomes" id="UP001348641">
    <property type="component" value="Unassembled WGS sequence"/>
</dbReference>
<dbReference type="EMBL" id="JAUUCC010000086">
    <property type="protein sequence ID" value="MEE2053902.1"/>
    <property type="molecule type" value="Genomic_DNA"/>
</dbReference>
<dbReference type="InterPro" id="IPR001387">
    <property type="entry name" value="Cro/C1-type_HTH"/>
</dbReference>
<dbReference type="Pfam" id="PF13560">
    <property type="entry name" value="HTH_31"/>
    <property type="match status" value="1"/>
</dbReference>
<dbReference type="SUPFAM" id="SSF47413">
    <property type="entry name" value="lambda repressor-like DNA-binding domains"/>
    <property type="match status" value="1"/>
</dbReference>
<name>A0ABU7KXV7_9ACTN</name>
<comment type="caution">
    <text evidence="3">The sequence shown here is derived from an EMBL/GenBank/DDBJ whole genome shotgun (WGS) entry which is preliminary data.</text>
</comment>
<dbReference type="InterPro" id="IPR010982">
    <property type="entry name" value="Lambda_DNA-bd_dom_sf"/>
</dbReference>
<protein>
    <submittedName>
        <fullName evidence="3">Helix-turn-helix transcriptional regulator</fullName>
    </submittedName>
</protein>
<dbReference type="PROSITE" id="PS50943">
    <property type="entry name" value="HTH_CROC1"/>
    <property type="match status" value="1"/>
</dbReference>
<dbReference type="Gene3D" id="1.10.260.40">
    <property type="entry name" value="lambda repressor-like DNA-binding domains"/>
    <property type="match status" value="1"/>
</dbReference>
<dbReference type="Pfam" id="PF19054">
    <property type="entry name" value="DUF5753"/>
    <property type="match status" value="1"/>
</dbReference>
<dbReference type="InterPro" id="IPR043917">
    <property type="entry name" value="DUF5753"/>
</dbReference>
<feature type="region of interest" description="Disordered" evidence="1">
    <location>
        <begin position="24"/>
        <end position="46"/>
    </location>
</feature>
<dbReference type="RefSeq" id="WP_330160812.1">
    <property type="nucleotide sequence ID" value="NZ_BAAAJA010000044.1"/>
</dbReference>
<evidence type="ECO:0000256" key="1">
    <source>
        <dbReference type="SAM" id="MobiDB-lite"/>
    </source>
</evidence>
<feature type="domain" description="HTH cro/C1-type" evidence="2">
    <location>
        <begin position="10"/>
        <end position="64"/>
    </location>
</feature>
<accession>A0ABU7KXV7</accession>
<dbReference type="CDD" id="cd00093">
    <property type="entry name" value="HTH_XRE"/>
    <property type="match status" value="1"/>
</dbReference>
<evidence type="ECO:0000313" key="4">
    <source>
        <dbReference type="Proteomes" id="UP001348641"/>
    </source>
</evidence>
<organism evidence="3 4">
    <name type="scientific">Nocardiopsis tropica</name>
    <dbReference type="NCBI Taxonomy" id="109330"/>
    <lineage>
        <taxon>Bacteria</taxon>
        <taxon>Bacillati</taxon>
        <taxon>Actinomycetota</taxon>
        <taxon>Actinomycetes</taxon>
        <taxon>Streptosporangiales</taxon>
        <taxon>Nocardiopsidaceae</taxon>
        <taxon>Nocardiopsis</taxon>
    </lineage>
</organism>
<sequence length="253" mass="27177">MTPNLFAETLVKYREVAGLTQQQLAKRSNTGHSSVNRWEKGNAIPKRGNAESLDKALEAKGELLSAWRAVTTGNGLPEWARDVEAIERAARRLSIATPALVPGMLHCPEYARAVFTAGQPDTDPEEIERLVSLRCGRLSELPSLQVTAVFPIAAVANMPAGVRAAQAAHLLEWVESGRVRVQVIPEGTLVLVPAAPLMLYRLRSGETAIVSDHADGIVMHDVESGERLSGQITAALAAALPESLSIEALRSLL</sequence>
<proteinExistence type="predicted"/>